<gene>
    <name evidence="2" type="ORF">FJZ00_12480</name>
</gene>
<dbReference type="Proteomes" id="UP000703893">
    <property type="component" value="Unassembled WGS sequence"/>
</dbReference>
<proteinExistence type="predicted"/>
<protein>
    <submittedName>
        <fullName evidence="2">Uncharacterized protein</fullName>
    </submittedName>
</protein>
<evidence type="ECO:0000313" key="2">
    <source>
        <dbReference type="EMBL" id="MBM3275962.1"/>
    </source>
</evidence>
<feature type="compositionally biased region" description="Low complexity" evidence="1">
    <location>
        <begin position="80"/>
        <end position="99"/>
    </location>
</feature>
<evidence type="ECO:0000256" key="1">
    <source>
        <dbReference type="SAM" id="MobiDB-lite"/>
    </source>
</evidence>
<feature type="region of interest" description="Disordered" evidence="1">
    <location>
        <begin position="69"/>
        <end position="121"/>
    </location>
</feature>
<dbReference type="AlphaFoldDB" id="A0A937X744"/>
<dbReference type="EMBL" id="VGJX01000797">
    <property type="protein sequence ID" value="MBM3275962.1"/>
    <property type="molecule type" value="Genomic_DNA"/>
</dbReference>
<feature type="non-terminal residue" evidence="2">
    <location>
        <position position="1"/>
    </location>
</feature>
<sequence length="324" mass="32553">PPPPPKAGRIRYPDATGALAEVADRAANYWQFLDAEPRLRPGDSVTRGEVVAILVKAAPLVDRTFLTVLATPTPSPSPSPKATRSPGTVESSPAASAAPGETPTISPSATDSSETPRPRLPLPPLSWRFSLAPAVLAIGVSPDFAGGPQTMPLGGGDADLAGWAGPVGGRLRLNARVFPGNAGGKSDTFYQVNGVGEGLWRLGLPDVNLAVGAGAGVSYQARTTSSVSSADRTFVGGGPAAVAVLPLGPLALEAGGLVQVGAAIPASSAGSVSSGFGLSYHLDARYTLPVATLEAIGGYRGQLVNAGSRTDFMSGLLIGLGGGF</sequence>
<name>A0A937X744_9BACT</name>
<feature type="compositionally biased region" description="Polar residues" evidence="1">
    <location>
        <begin position="103"/>
        <end position="115"/>
    </location>
</feature>
<organism evidence="2 3">
    <name type="scientific">Candidatus Tanganyikabacteria bacterium</name>
    <dbReference type="NCBI Taxonomy" id="2961651"/>
    <lineage>
        <taxon>Bacteria</taxon>
        <taxon>Bacillati</taxon>
        <taxon>Candidatus Sericytochromatia</taxon>
        <taxon>Candidatus Tanganyikabacteria</taxon>
    </lineage>
</organism>
<evidence type="ECO:0000313" key="3">
    <source>
        <dbReference type="Proteomes" id="UP000703893"/>
    </source>
</evidence>
<accession>A0A937X744</accession>
<comment type="caution">
    <text evidence="2">The sequence shown here is derived from an EMBL/GenBank/DDBJ whole genome shotgun (WGS) entry which is preliminary data.</text>
</comment>
<reference evidence="2 3" key="1">
    <citation type="submission" date="2019-03" db="EMBL/GenBank/DDBJ databases">
        <title>Lake Tanganyika Metagenome-Assembled Genomes (MAGs).</title>
        <authorList>
            <person name="Tran P."/>
        </authorList>
    </citation>
    <scope>NUCLEOTIDE SEQUENCE [LARGE SCALE GENOMIC DNA]</scope>
    <source>
        <strain evidence="2">K_DeepCast_65m_m2_236</strain>
    </source>
</reference>